<organism evidence="1 2">
    <name type="scientific">Fusarium ambrosium</name>
    <dbReference type="NCBI Taxonomy" id="131363"/>
    <lineage>
        <taxon>Eukaryota</taxon>
        <taxon>Fungi</taxon>
        <taxon>Dikarya</taxon>
        <taxon>Ascomycota</taxon>
        <taxon>Pezizomycotina</taxon>
        <taxon>Sordariomycetes</taxon>
        <taxon>Hypocreomycetidae</taxon>
        <taxon>Hypocreales</taxon>
        <taxon>Nectriaceae</taxon>
        <taxon>Fusarium</taxon>
        <taxon>Fusarium solani species complex</taxon>
    </lineage>
</organism>
<name>A0A428UH51_9HYPO</name>
<evidence type="ECO:0000313" key="1">
    <source>
        <dbReference type="EMBL" id="RSM13609.1"/>
    </source>
</evidence>
<dbReference type="Proteomes" id="UP000288429">
    <property type="component" value="Unassembled WGS sequence"/>
</dbReference>
<proteinExistence type="predicted"/>
<comment type="caution">
    <text evidence="1">The sequence shown here is derived from an EMBL/GenBank/DDBJ whole genome shotgun (WGS) entry which is preliminary data.</text>
</comment>
<dbReference type="AlphaFoldDB" id="A0A428UH51"/>
<gene>
    <name evidence="1" type="ORF">CDV31_005779</name>
</gene>
<evidence type="ECO:0000313" key="2">
    <source>
        <dbReference type="Proteomes" id="UP000288429"/>
    </source>
</evidence>
<evidence type="ECO:0008006" key="3">
    <source>
        <dbReference type="Google" id="ProtNLM"/>
    </source>
</evidence>
<sequence length="371" mass="42233">MSSSNPIKLLPRACVCGEKEDLRRCSGCRVVYYCEHKHRLIDHIFHWSACYKAKEARRILEKERKALWDMVDDGSVPNDLFQDGIGYFGAVPLTEPYILAKYQLANTLLLSFGGPGGRVDAVQAALDCFLRMFQLNRGDRKDVRLVIPALFIRLNKDQEAYDFIKWCASTGDPAYFEWDDWGQYGWDNDLDFLEVKDADAFEESKNWVSEHRSDTSPMLALTLIKVRILLDLLATLNTTRAFQGSVPKEIIEFICEQLMGGIVQSRPEIIRGRVEDMARHVETIKAQITGLYKLMNGYNPHVWRLMLSDPYAAAASGPFSYPFTSEETACMAIEESMASWLETPRSLDMMRSVSQTASTTHEKRGCYQCGT</sequence>
<protein>
    <recommendedName>
        <fullName evidence="3">Suppressor of anucleate metulae protein B</fullName>
    </recommendedName>
</protein>
<dbReference type="SUPFAM" id="SSF144232">
    <property type="entry name" value="HIT/MYND zinc finger-like"/>
    <property type="match status" value="1"/>
</dbReference>
<dbReference type="EMBL" id="NIZV01000061">
    <property type="protein sequence ID" value="RSM13609.1"/>
    <property type="molecule type" value="Genomic_DNA"/>
</dbReference>
<keyword evidence="2" id="KW-1185">Reference proteome</keyword>
<reference evidence="1 2" key="1">
    <citation type="submission" date="2017-06" db="EMBL/GenBank/DDBJ databases">
        <title>Cmopartive genomic analysis of Ambrosia Fusariam Clade fungi.</title>
        <authorList>
            <person name="Stajich J.E."/>
            <person name="Carrillo J."/>
            <person name="Kijimoto T."/>
            <person name="Eskalen A."/>
            <person name="O'Donnell K."/>
            <person name="Kasson M."/>
        </authorList>
    </citation>
    <scope>NUCLEOTIDE SEQUENCE [LARGE SCALE GENOMIC DNA]</scope>
    <source>
        <strain evidence="1 2">NRRL 20438</strain>
    </source>
</reference>
<accession>A0A428UH51</accession>